<feature type="region of interest" description="Disordered" evidence="1">
    <location>
        <begin position="243"/>
        <end position="293"/>
    </location>
</feature>
<evidence type="ECO:0000256" key="1">
    <source>
        <dbReference type="SAM" id="MobiDB-lite"/>
    </source>
</evidence>
<evidence type="ECO:0000313" key="4">
    <source>
        <dbReference type="Proteomes" id="UP000070412"/>
    </source>
</evidence>
<feature type="region of interest" description="Disordered" evidence="1">
    <location>
        <begin position="714"/>
        <end position="739"/>
    </location>
</feature>
<feature type="region of interest" description="Disordered" evidence="1">
    <location>
        <begin position="902"/>
        <end position="943"/>
    </location>
</feature>
<gene>
    <name evidence="2" type="ORF">SSS_4524</name>
</gene>
<evidence type="ECO:0000313" key="2">
    <source>
        <dbReference type="EMBL" id="KAF7489869.1"/>
    </source>
</evidence>
<accession>A0A834VC44</accession>
<feature type="compositionally biased region" description="Polar residues" evidence="1">
    <location>
        <begin position="267"/>
        <end position="278"/>
    </location>
</feature>
<reference evidence="3" key="3">
    <citation type="submission" date="2022-06" db="UniProtKB">
        <authorList>
            <consortium name="EnsemblMetazoa"/>
        </authorList>
    </citation>
    <scope>IDENTIFICATION</scope>
</reference>
<dbReference type="EnsemblMetazoa" id="SSS_4524s_mrna">
    <property type="protein sequence ID" value="KAF7489869.1"/>
    <property type="gene ID" value="SSS_4524"/>
</dbReference>
<feature type="compositionally biased region" description="Basic residues" evidence="1">
    <location>
        <begin position="926"/>
        <end position="943"/>
    </location>
</feature>
<keyword evidence="4" id="KW-1185">Reference proteome</keyword>
<dbReference type="OrthoDB" id="6511723at2759"/>
<feature type="compositionally biased region" description="Acidic residues" evidence="1">
    <location>
        <begin position="137"/>
        <end position="155"/>
    </location>
</feature>
<dbReference type="Proteomes" id="UP000070412">
    <property type="component" value="Unassembled WGS sequence"/>
</dbReference>
<sequence length="1082" mass="122341">MRIDSVEKKLSVKFGLSLKRRICDKHCPLEHHKCLDEEFLGERSSFSSKESTLKIKKDKQSRNLFQRIKYSLKKDSIITRINPARRRKQSNSAEQVCDVINSGFEHRQLADFERLNSIETYKVAYSADTPEICEIIDLDSDDNDDNDDGENEDDLEARSNVNGNHKQSYEKCIAINNRRFKSSKWKMSQIRSTYSKVQSILASNKNNGQGKSDNLQSNSSTSFGEKIISSGMVRRKADLFQQKLNNSDSDNNKKEMHFKSSEKSSYKKINNNQHNNESILKKPSRIMPPTSMSKTSSILNEIRSRIPSLTASKSTSNVNCAISNSFDNNKQSQRTKTDGYHRWRKNDKTIDPIKFGNLKKPKSTPTLVPNGSSSSSCASSSTSLNQKCDVAVSKSTLQFKTVQSSVKSNDQRIDSDRSNRAILDPSVSIHPQQSPTVVNSFSQSRSTVAQKKTNDLPSRNYCSSSDVWSKNEKILSPDVNRIGLPSRPLIDMKHRQQQRINFLFGDIAQTDYRSQSNTSTALPLKIRGNNESISNKKSDDSINAFKKNDSFYHSTSHEKPAISYNPYGRFRKNPKNNFNSLLGKNPKLQSEDLVLFPSMAETKQLKSIEINPKLTFSKNFTPTKQLRTGNFGDKIDNQSKSGNFIDYDSKIAIDKRSDRKSIKNFEDNSNHCFEVSDEQKENDFQTNARNSMSFSSPHFSPSPMIEDDYDEISASSVQTEELSNPTSKSSLRSSSSTESHPFLTSICSNASITSSFIFDNNNNTNSRVVCTQSSNLRNHNGSTSTSSCSNRDFFLIDDEIADQPALLISTSNSNLGKVKKLIDDSPIMKDMERENNAISSPTSTLLRDIKNPNSHVSLTNESMITTCSDSMIKSLNCELENLMLQANNENSLPLGVEAVQPNKQMRSSQLTQSTNSTNQSSQIKKPNSHHSSPHHFSSFRRPRPLSFIENNDGSFGFDSPSLRAVAQDLISIKTLLFRLQNILQNAETQSPFESIGKHRVKNLDDSQQSVDNRFIEIEKTSDQLHSKSNLFYDENLNLKKQIKLLEQQLADKDRTIYLLQRQMVKYSTECTKKLPSQNFDLR</sequence>
<proteinExistence type="predicted"/>
<feature type="compositionally biased region" description="Low complexity" evidence="1">
    <location>
        <begin position="372"/>
        <end position="381"/>
    </location>
</feature>
<evidence type="ECO:0000313" key="3">
    <source>
        <dbReference type="EnsemblMetazoa" id="KAF7489869.1"/>
    </source>
</evidence>
<protein>
    <submittedName>
        <fullName evidence="2 3">Uncharacterized protein</fullName>
    </submittedName>
</protein>
<organism evidence="2">
    <name type="scientific">Sarcoptes scabiei</name>
    <name type="common">Itch mite</name>
    <name type="synonym">Acarus scabiei</name>
    <dbReference type="NCBI Taxonomy" id="52283"/>
    <lineage>
        <taxon>Eukaryota</taxon>
        <taxon>Metazoa</taxon>
        <taxon>Ecdysozoa</taxon>
        <taxon>Arthropoda</taxon>
        <taxon>Chelicerata</taxon>
        <taxon>Arachnida</taxon>
        <taxon>Acari</taxon>
        <taxon>Acariformes</taxon>
        <taxon>Sarcoptiformes</taxon>
        <taxon>Astigmata</taxon>
        <taxon>Psoroptidia</taxon>
        <taxon>Sarcoptoidea</taxon>
        <taxon>Sarcoptidae</taxon>
        <taxon>Sarcoptinae</taxon>
        <taxon>Sarcoptes</taxon>
    </lineage>
</organism>
<feature type="compositionally biased region" description="Low complexity" evidence="1">
    <location>
        <begin position="723"/>
        <end position="739"/>
    </location>
</feature>
<feature type="compositionally biased region" description="Basic and acidic residues" evidence="1">
    <location>
        <begin position="250"/>
        <end position="265"/>
    </location>
</feature>
<dbReference type="AlphaFoldDB" id="A0A834VC44"/>
<feature type="region of interest" description="Disordered" evidence="1">
    <location>
        <begin position="346"/>
        <end position="381"/>
    </location>
</feature>
<dbReference type="EMBL" id="WVUK01000063">
    <property type="protein sequence ID" value="KAF7489869.1"/>
    <property type="molecule type" value="Genomic_DNA"/>
</dbReference>
<feature type="compositionally biased region" description="Low complexity" evidence="1">
    <location>
        <begin position="691"/>
        <end position="704"/>
    </location>
</feature>
<feature type="compositionally biased region" description="Low complexity" evidence="1">
    <location>
        <begin position="907"/>
        <end position="922"/>
    </location>
</feature>
<feature type="region of interest" description="Disordered" evidence="1">
    <location>
        <begin position="137"/>
        <end position="163"/>
    </location>
</feature>
<name>A0A834VC44_SARSC</name>
<reference evidence="2" key="2">
    <citation type="submission" date="2020-01" db="EMBL/GenBank/DDBJ databases">
        <authorList>
            <person name="Korhonen P.K.K."/>
            <person name="Guangxu M.G."/>
            <person name="Wang T.W."/>
            <person name="Stroehlein A.J.S."/>
            <person name="Young N.D."/>
            <person name="Ang C.-S.A."/>
            <person name="Fernando D.W.F."/>
            <person name="Lu H.L."/>
            <person name="Taylor S.T."/>
            <person name="Ehtesham M.E.M."/>
            <person name="Najaraj S.H.N."/>
            <person name="Harsha G.H.G."/>
            <person name="Madugundu A.M."/>
            <person name="Renuse S.R."/>
            <person name="Holt D.H."/>
            <person name="Pandey A.P."/>
            <person name="Papenfuss A.P."/>
            <person name="Gasser R.B.G."/>
            <person name="Fischer K.F."/>
        </authorList>
    </citation>
    <scope>NUCLEOTIDE SEQUENCE</scope>
    <source>
        <strain evidence="2">SSS_KF_BRIS2020</strain>
    </source>
</reference>
<feature type="region of interest" description="Disordered" evidence="1">
    <location>
        <begin position="688"/>
        <end position="707"/>
    </location>
</feature>
<feature type="region of interest" description="Disordered" evidence="1">
    <location>
        <begin position="203"/>
        <end position="222"/>
    </location>
</feature>
<reference evidence="4" key="1">
    <citation type="journal article" date="2020" name="PLoS Negl. Trop. Dis.">
        <title>High-quality nuclear genome for Sarcoptes scabiei-A critical resource for a neglected parasite.</title>
        <authorList>
            <person name="Korhonen P.K."/>
            <person name="Gasser R.B."/>
            <person name="Ma G."/>
            <person name="Wang T."/>
            <person name="Stroehlein A.J."/>
            <person name="Young N.D."/>
            <person name="Ang C.S."/>
            <person name="Fernando D.D."/>
            <person name="Lu H.C."/>
            <person name="Taylor S."/>
            <person name="Reynolds S.L."/>
            <person name="Mofiz E."/>
            <person name="Najaraj S.H."/>
            <person name="Gowda H."/>
            <person name="Madugundu A."/>
            <person name="Renuse S."/>
            <person name="Holt D."/>
            <person name="Pandey A."/>
            <person name="Papenfuss A.T."/>
            <person name="Fischer K."/>
        </authorList>
    </citation>
    <scope>NUCLEOTIDE SEQUENCE [LARGE SCALE GENOMIC DNA]</scope>
</reference>